<dbReference type="InterPro" id="IPR011576">
    <property type="entry name" value="Pyridox_Oxase_N"/>
</dbReference>
<organism evidence="2 3">
    <name type="scientific">Pseudohalioglobus sediminis</name>
    <dbReference type="NCBI Taxonomy" id="2606449"/>
    <lineage>
        <taxon>Bacteria</taxon>
        <taxon>Pseudomonadati</taxon>
        <taxon>Pseudomonadota</taxon>
        <taxon>Gammaproteobacteria</taxon>
        <taxon>Cellvibrionales</taxon>
        <taxon>Halieaceae</taxon>
        <taxon>Pseudohalioglobus</taxon>
    </lineage>
</organism>
<evidence type="ECO:0000259" key="1">
    <source>
        <dbReference type="Pfam" id="PF01243"/>
    </source>
</evidence>
<name>A0A5B0X123_9GAMM</name>
<sequence>MKRIETVDELRQLIGEPHSLVQHKISPVLTPEARDFISRSPLLFMATKDDVNRVTVSPKGDVAGFVRVGDEHTLLIPERPGNKLCHGLGNILRTGSVGLLFTLPGTEETLRVNGRAQLYEDDETCGEMSANGKPALLLIRVEVEECFFHCAKAFKRSKSWQPETWQQPLKVNFGKQIARNSGRGKVSGAAVAIAVDAAIKADYKNNL</sequence>
<evidence type="ECO:0000313" key="2">
    <source>
        <dbReference type="EMBL" id="KAA1193020.1"/>
    </source>
</evidence>
<dbReference type="InterPro" id="IPR024029">
    <property type="entry name" value="Pyridox_Oxase_FMN-dep"/>
</dbReference>
<reference evidence="2 3" key="1">
    <citation type="submission" date="2019-09" db="EMBL/GenBank/DDBJ databases">
        <authorList>
            <person name="Chen X.-Y."/>
        </authorList>
    </citation>
    <scope>NUCLEOTIDE SEQUENCE [LARGE SCALE GENOMIC DNA]</scope>
    <source>
        <strain evidence="2 3">NY5</strain>
    </source>
</reference>
<comment type="caution">
    <text evidence="2">The sequence shown here is derived from an EMBL/GenBank/DDBJ whole genome shotgun (WGS) entry which is preliminary data.</text>
</comment>
<dbReference type="RefSeq" id="WP_149610129.1">
    <property type="nucleotide sequence ID" value="NZ_VTUX01000002.1"/>
</dbReference>
<gene>
    <name evidence="2" type="ORF">F0M18_04010</name>
</gene>
<protein>
    <submittedName>
        <fullName evidence="2">Pyridoxamine 5'-phosphate oxidase family protein</fullName>
    </submittedName>
</protein>
<keyword evidence="3" id="KW-1185">Reference proteome</keyword>
<accession>A0A5B0X123</accession>
<dbReference type="Gene3D" id="2.30.110.10">
    <property type="entry name" value="Electron Transport, Fmn-binding Protein, Chain A"/>
    <property type="match status" value="1"/>
</dbReference>
<evidence type="ECO:0000313" key="3">
    <source>
        <dbReference type="Proteomes" id="UP000323708"/>
    </source>
</evidence>
<dbReference type="PANTHER" id="PTHR42815">
    <property type="entry name" value="FAD-BINDING, PUTATIVE (AFU_ORTHOLOGUE AFUA_6G07600)-RELATED"/>
    <property type="match status" value="1"/>
</dbReference>
<dbReference type="AlphaFoldDB" id="A0A5B0X123"/>
<feature type="domain" description="Pyridoxamine 5'-phosphate oxidase N-terminal" evidence="1">
    <location>
        <begin position="29"/>
        <end position="150"/>
    </location>
</feature>
<dbReference type="Proteomes" id="UP000323708">
    <property type="component" value="Unassembled WGS sequence"/>
</dbReference>
<dbReference type="EMBL" id="VTUX01000002">
    <property type="protein sequence ID" value="KAA1193020.1"/>
    <property type="molecule type" value="Genomic_DNA"/>
</dbReference>
<dbReference type="Pfam" id="PF01243">
    <property type="entry name" value="PNPOx_N"/>
    <property type="match status" value="1"/>
</dbReference>
<dbReference type="SUPFAM" id="SSF50475">
    <property type="entry name" value="FMN-binding split barrel"/>
    <property type="match status" value="1"/>
</dbReference>
<dbReference type="NCBIfam" id="TIGR04025">
    <property type="entry name" value="PPOX_FMN_DR2398"/>
    <property type="match status" value="1"/>
</dbReference>
<dbReference type="PANTHER" id="PTHR42815:SF2">
    <property type="entry name" value="FAD-BINDING, PUTATIVE (AFU_ORTHOLOGUE AFUA_6G07600)-RELATED"/>
    <property type="match status" value="1"/>
</dbReference>
<proteinExistence type="predicted"/>
<dbReference type="InterPro" id="IPR012349">
    <property type="entry name" value="Split_barrel_FMN-bd"/>
</dbReference>